<keyword evidence="2" id="KW-1185">Reference proteome</keyword>
<name>A0A1Q6DX34_METT1</name>
<evidence type="ECO:0000313" key="2">
    <source>
        <dbReference type="Proteomes" id="UP000185744"/>
    </source>
</evidence>
<sequence length="70" mass="8069">MEPTTEKKGLVVKELSSVNGYIRGGTGDLYSATKQAMGKYIQKDKLKEQYTYPLFLRNDTFRVEEAKIYQ</sequence>
<dbReference type="Proteomes" id="UP000185744">
    <property type="component" value="Unassembled WGS sequence"/>
</dbReference>
<dbReference type="AlphaFoldDB" id="A0A1Q6DX34"/>
<protein>
    <submittedName>
        <fullName evidence="1">Uncharacterized protein</fullName>
    </submittedName>
</protein>
<dbReference type="EMBL" id="MSDW01000001">
    <property type="protein sequence ID" value="OKY78925.1"/>
    <property type="molecule type" value="Genomic_DNA"/>
</dbReference>
<accession>A0A1Q6DX34</accession>
<comment type="caution">
    <text evidence="1">The sequence shown here is derived from an EMBL/GenBank/DDBJ whole genome shotgun (WGS) entry which is preliminary data.</text>
</comment>
<evidence type="ECO:0000313" key="1">
    <source>
        <dbReference type="EMBL" id="OKY78925.1"/>
    </source>
</evidence>
<gene>
    <name evidence="1" type="ORF">BTN85_1430</name>
</gene>
<dbReference type="STRING" id="1903181.BTN85_1430"/>
<proteinExistence type="predicted"/>
<dbReference type="InParanoid" id="A0A1Q6DX34"/>
<organism evidence="1 2">
    <name type="scientific">Methanohalarchaeum thermophilum</name>
    <dbReference type="NCBI Taxonomy" id="1903181"/>
    <lineage>
        <taxon>Archaea</taxon>
        <taxon>Methanobacteriati</taxon>
        <taxon>Methanobacteriota</taxon>
        <taxon>Methanonatronarchaeia</taxon>
        <taxon>Methanonatronarchaeales</taxon>
        <taxon>Methanonatronarchaeaceae</taxon>
        <taxon>Candidatus Methanohalarchaeum</taxon>
    </lineage>
</organism>
<reference evidence="1" key="1">
    <citation type="submission" date="2016-12" db="EMBL/GenBank/DDBJ databases">
        <title>Discovery of methanogenic haloarchaea.</title>
        <authorList>
            <person name="Sorokin D.Y."/>
            <person name="Makarova K.S."/>
            <person name="Abbas B."/>
            <person name="Ferrer M."/>
            <person name="Golyshin P.N."/>
        </authorList>
    </citation>
    <scope>NUCLEOTIDE SEQUENCE [LARGE SCALE GENOMIC DNA]</scope>
    <source>
        <strain evidence="1">HMET1</strain>
    </source>
</reference>